<dbReference type="InterPro" id="IPR011989">
    <property type="entry name" value="ARM-like"/>
</dbReference>
<dbReference type="Gene3D" id="1.25.10.10">
    <property type="entry name" value="Leucine-rich Repeat Variant"/>
    <property type="match status" value="1"/>
</dbReference>
<accession>A0A316UAE2</accession>
<dbReference type="Proteomes" id="UP000245942">
    <property type="component" value="Unassembled WGS sequence"/>
</dbReference>
<dbReference type="AlphaFoldDB" id="A0A316UAE2"/>
<name>A0A316UAE2_9BASI</name>
<dbReference type="InterPro" id="IPR052107">
    <property type="entry name" value="HEAT6"/>
</dbReference>
<dbReference type="EMBL" id="KZ819325">
    <property type="protein sequence ID" value="PWN21383.1"/>
    <property type="molecule type" value="Genomic_DNA"/>
</dbReference>
<evidence type="ECO:0000256" key="1">
    <source>
        <dbReference type="SAM" id="MobiDB-lite"/>
    </source>
</evidence>
<feature type="region of interest" description="Disordered" evidence="1">
    <location>
        <begin position="444"/>
        <end position="472"/>
    </location>
</feature>
<dbReference type="GeneID" id="37011219"/>
<protein>
    <submittedName>
        <fullName evidence="2">Uncharacterized protein</fullName>
    </submittedName>
</protein>
<sequence>MSNDAATSSLPTTTLLEGGNGQLAEALASLSIDGREPGFTQEQAEALLAYCEREAQPGHNPHRLVFRGLATYLNVAGKSSQPLDAGADFAKRVLKVVITALKHALCTDRSRGSSEDIMEQASLLSAGLKAIHAAFLSKEADGAYCITLDQPDLSTAVELLLSCAHYLPRLPTSQSSTIRTFEPNSFPRRGSAVSLRAESLYGTDDGTDWGSDVTTSQAPSTEAQQRKKISSTTRTVRQNAVSCLAALNEIVPAQLFSHWPKVLSRTSPSVMRLSGPLNAAPHSEPILSVIWTDPVLSVRLGVCHLLESMFKQARARGFLQSGVVEQLYGGIGSRFTSLSARMGSLVSEVRSFMVDFLEVAAGGASSARSALRGERSTPPAALVEAMLRATSTFIIATRLAKLKKSHADVLRDPILRLTSHAEPGIAIAAFNTLSTLTKASGAATSSRQASRASHSIVSPPSSASSYTHDQEGNSAAVSSLMRRLGEDSSNPGVLAEAWHALLGFAQQKPLNIATHQDWLHQRISKHLTSNDQSLRHACVTFLVYMARTTASTEDATSPTVLDLLTPAADDVSPLVRAEVLQALPNLLASEPNNDQIRNLLNRLIEDGEGTVRAAAIRAVGLLLVPGGDIEDGQAAKPLPPAIAIPYAAEALGLDIDNQTHSSMAPTSPLTDTMLLVRLRASWTLGNLCQSIKSLASPSASPSTPHLLLILLTASTKLLYDDERIAINALRSTGLVLSIVDAQWLHDKKSIALSPRSVHMERALRGLLQAVRAAKNPKTKWNGLNALQAALSNEIFRQWLNSTSTAISTATLTSTSTSTSFPVLAAGDRHGELHGQVIHLLSEHLAHKTFKVKLAAIGSLLLMLPLPLPTLTPPGLDLGLETSAATETETETEAEGNREQSLTSAVQEALQRLDAEVAEGNFAEVGVHGVSVRRGLEELMERLACPV</sequence>
<gene>
    <name evidence="2" type="ORF">BCV69DRAFT_168725</name>
</gene>
<dbReference type="PANTHER" id="PTHR13366">
    <property type="entry name" value="MALARIA ANTIGEN-RELATED"/>
    <property type="match status" value="1"/>
</dbReference>
<dbReference type="OrthoDB" id="2553858at2759"/>
<evidence type="ECO:0000313" key="3">
    <source>
        <dbReference type="Proteomes" id="UP000245942"/>
    </source>
</evidence>
<dbReference type="PANTHER" id="PTHR13366:SF0">
    <property type="entry name" value="HEAT REPEAT-CONTAINING PROTEIN 6"/>
    <property type="match status" value="1"/>
</dbReference>
<proteinExistence type="predicted"/>
<keyword evidence="3" id="KW-1185">Reference proteome</keyword>
<reference evidence="2 3" key="1">
    <citation type="journal article" date="2018" name="Mol. Biol. Evol.">
        <title>Broad Genomic Sampling Reveals a Smut Pathogenic Ancestry of the Fungal Clade Ustilaginomycotina.</title>
        <authorList>
            <person name="Kijpornyongpan T."/>
            <person name="Mondo S.J."/>
            <person name="Barry K."/>
            <person name="Sandor L."/>
            <person name="Lee J."/>
            <person name="Lipzen A."/>
            <person name="Pangilinan J."/>
            <person name="LaButti K."/>
            <person name="Hainaut M."/>
            <person name="Henrissat B."/>
            <person name="Grigoriev I.V."/>
            <person name="Spatafora J.W."/>
            <person name="Aime M.C."/>
        </authorList>
    </citation>
    <scope>NUCLEOTIDE SEQUENCE [LARGE SCALE GENOMIC DNA]</scope>
    <source>
        <strain evidence="2 3">MCA 4718</strain>
    </source>
</reference>
<dbReference type="InterPro" id="IPR016024">
    <property type="entry name" value="ARM-type_fold"/>
</dbReference>
<feature type="compositionally biased region" description="Low complexity" evidence="1">
    <location>
        <begin position="444"/>
        <end position="465"/>
    </location>
</feature>
<feature type="region of interest" description="Disordered" evidence="1">
    <location>
        <begin position="206"/>
        <end position="231"/>
    </location>
</feature>
<dbReference type="SUPFAM" id="SSF48371">
    <property type="entry name" value="ARM repeat"/>
    <property type="match status" value="1"/>
</dbReference>
<feature type="compositionally biased region" description="Polar residues" evidence="1">
    <location>
        <begin position="212"/>
        <end position="223"/>
    </location>
</feature>
<organism evidence="2 3">
    <name type="scientific">Pseudomicrostroma glucosiphilum</name>
    <dbReference type="NCBI Taxonomy" id="1684307"/>
    <lineage>
        <taxon>Eukaryota</taxon>
        <taxon>Fungi</taxon>
        <taxon>Dikarya</taxon>
        <taxon>Basidiomycota</taxon>
        <taxon>Ustilaginomycotina</taxon>
        <taxon>Exobasidiomycetes</taxon>
        <taxon>Microstromatales</taxon>
        <taxon>Microstromatales incertae sedis</taxon>
        <taxon>Pseudomicrostroma</taxon>
    </lineage>
</organism>
<evidence type="ECO:0000313" key="2">
    <source>
        <dbReference type="EMBL" id="PWN21383.1"/>
    </source>
</evidence>
<dbReference type="RefSeq" id="XP_025348543.1">
    <property type="nucleotide sequence ID" value="XM_025489485.1"/>
</dbReference>